<evidence type="ECO:0000313" key="4">
    <source>
        <dbReference type="Proteomes" id="UP000192917"/>
    </source>
</evidence>
<dbReference type="STRING" id="560819.SAMN05428998_12684"/>
<feature type="compositionally biased region" description="Acidic residues" evidence="1">
    <location>
        <begin position="161"/>
        <end position="170"/>
    </location>
</feature>
<feature type="transmembrane region" description="Helical" evidence="2">
    <location>
        <begin position="198"/>
        <end position="219"/>
    </location>
</feature>
<evidence type="ECO:0000313" key="3">
    <source>
        <dbReference type="EMBL" id="SMF66208.1"/>
    </source>
</evidence>
<evidence type="ECO:0000256" key="1">
    <source>
        <dbReference type="SAM" id="MobiDB-lite"/>
    </source>
</evidence>
<keyword evidence="4" id="KW-1185">Reference proteome</keyword>
<feature type="region of interest" description="Disordered" evidence="1">
    <location>
        <begin position="105"/>
        <end position="195"/>
    </location>
</feature>
<evidence type="ECO:0008006" key="5">
    <source>
        <dbReference type="Google" id="ProtNLM"/>
    </source>
</evidence>
<protein>
    <recommendedName>
        <fullName evidence="5">Tetratricopeptide repeat-containing protein</fullName>
    </recommendedName>
</protein>
<keyword evidence="2" id="KW-0812">Transmembrane</keyword>
<name>A0A1Y6CNB8_9PROT</name>
<keyword evidence="2" id="KW-1133">Transmembrane helix</keyword>
<proteinExistence type="predicted"/>
<dbReference type="Proteomes" id="UP000192917">
    <property type="component" value="Unassembled WGS sequence"/>
</dbReference>
<accession>A0A1Y6CNB8</accession>
<feature type="compositionally biased region" description="Basic and acidic residues" evidence="1">
    <location>
        <begin position="143"/>
        <end position="157"/>
    </location>
</feature>
<dbReference type="RefSeq" id="WP_085125343.1">
    <property type="nucleotide sequence ID" value="NZ_FWZX01000026.1"/>
</dbReference>
<gene>
    <name evidence="3" type="ORF">SAMN05428998_12684</name>
</gene>
<dbReference type="AlphaFoldDB" id="A0A1Y6CNB8"/>
<keyword evidence="2" id="KW-0472">Membrane</keyword>
<dbReference type="EMBL" id="FWZX01000026">
    <property type="protein sequence ID" value="SMF66208.1"/>
    <property type="molecule type" value="Genomic_DNA"/>
</dbReference>
<sequence length="377" mass="39913">MAIEILDDETRPSGGYALLRLPGRAAAGQRPLSVSIRRFRQSDACLGPRGWQSGEHAFRPVAQRTEGRDLVLVLGPQIVNVVEEYDPVALRIPELDVEEALRWPPLTPSLEMPPDLGPARTEEPPDDGSAAPAPDESADESADEARQDAGAEGREAGGNEETADGQVGDEETVRVEDPAVERLRTTAGPDEPRPGMPAWLKVGVLLVFLLLVAGAAFAFRENFHGIRDDVLALFGPDEGDGEPGAPRAPSTAPSGRAATEPSPAVAAPPTPSPAERHAQALQALETGNIDRAVPLLRRNSNDGYGPSTLRLAEYFLERNPAEAMRLLAKACGQGVADRATAYDTIIGKLRDRISAGDSVAQVAEAVEGEKTAAACGR</sequence>
<reference evidence="3 4" key="1">
    <citation type="submission" date="2017-04" db="EMBL/GenBank/DDBJ databases">
        <authorList>
            <person name="Afonso C.L."/>
            <person name="Miller P.J."/>
            <person name="Scott M.A."/>
            <person name="Spackman E."/>
            <person name="Goraichik I."/>
            <person name="Dimitrov K.M."/>
            <person name="Suarez D.L."/>
            <person name="Swayne D.E."/>
        </authorList>
    </citation>
    <scope>NUCLEOTIDE SEQUENCE [LARGE SCALE GENOMIC DNA]</scope>
    <source>
        <strain evidence="3 4">USBA 355</strain>
    </source>
</reference>
<feature type="region of interest" description="Disordered" evidence="1">
    <location>
        <begin position="237"/>
        <end position="276"/>
    </location>
</feature>
<evidence type="ECO:0000256" key="2">
    <source>
        <dbReference type="SAM" id="Phobius"/>
    </source>
</evidence>
<feature type="compositionally biased region" description="Basic and acidic residues" evidence="1">
    <location>
        <begin position="171"/>
        <end position="184"/>
    </location>
</feature>
<organism evidence="3 4">
    <name type="scientific">Tistlia consotensis USBA 355</name>
    <dbReference type="NCBI Taxonomy" id="560819"/>
    <lineage>
        <taxon>Bacteria</taxon>
        <taxon>Pseudomonadati</taxon>
        <taxon>Pseudomonadota</taxon>
        <taxon>Alphaproteobacteria</taxon>
        <taxon>Rhodospirillales</taxon>
        <taxon>Rhodovibrionaceae</taxon>
        <taxon>Tistlia</taxon>
    </lineage>
</organism>